<dbReference type="CDD" id="cd11069">
    <property type="entry name" value="CYP_FUM15-like"/>
    <property type="match status" value="1"/>
</dbReference>
<evidence type="ECO:0000256" key="8">
    <source>
        <dbReference type="ARBA" id="ARBA00023033"/>
    </source>
</evidence>
<name>A0A165J7F0_9BASI</name>
<keyword evidence="12" id="KW-1185">Reference proteome</keyword>
<dbReference type="PRINTS" id="PR00465">
    <property type="entry name" value="EP450IV"/>
</dbReference>
<organism evidence="11 12">
    <name type="scientific">Calocera cornea HHB12733</name>
    <dbReference type="NCBI Taxonomy" id="1353952"/>
    <lineage>
        <taxon>Eukaryota</taxon>
        <taxon>Fungi</taxon>
        <taxon>Dikarya</taxon>
        <taxon>Basidiomycota</taxon>
        <taxon>Agaricomycotina</taxon>
        <taxon>Dacrymycetes</taxon>
        <taxon>Dacrymycetales</taxon>
        <taxon>Dacrymycetaceae</taxon>
        <taxon>Calocera</taxon>
    </lineage>
</organism>
<reference evidence="11 12" key="1">
    <citation type="journal article" date="2016" name="Mol. Biol. Evol.">
        <title>Comparative Genomics of Early-Diverging Mushroom-Forming Fungi Provides Insights into the Origins of Lignocellulose Decay Capabilities.</title>
        <authorList>
            <person name="Nagy L.G."/>
            <person name="Riley R."/>
            <person name="Tritt A."/>
            <person name="Adam C."/>
            <person name="Daum C."/>
            <person name="Floudas D."/>
            <person name="Sun H."/>
            <person name="Yadav J.S."/>
            <person name="Pangilinan J."/>
            <person name="Larsson K.H."/>
            <person name="Matsuura K."/>
            <person name="Barry K."/>
            <person name="Labutti K."/>
            <person name="Kuo R."/>
            <person name="Ohm R.A."/>
            <person name="Bhattacharya S.S."/>
            <person name="Shirouzu T."/>
            <person name="Yoshinaga Y."/>
            <person name="Martin F.M."/>
            <person name="Grigoriev I.V."/>
            <person name="Hibbett D.S."/>
        </authorList>
    </citation>
    <scope>NUCLEOTIDE SEQUENCE [LARGE SCALE GENOMIC DNA]</scope>
    <source>
        <strain evidence="11 12">HHB12733</strain>
    </source>
</reference>
<evidence type="ECO:0000256" key="1">
    <source>
        <dbReference type="ARBA" id="ARBA00001971"/>
    </source>
</evidence>
<keyword evidence="10" id="KW-0812">Transmembrane</keyword>
<accession>A0A165J7F0</accession>
<dbReference type="GO" id="GO:0004497">
    <property type="term" value="F:monooxygenase activity"/>
    <property type="evidence" value="ECO:0007669"/>
    <property type="project" value="UniProtKB-KW"/>
</dbReference>
<evidence type="ECO:0000256" key="10">
    <source>
        <dbReference type="SAM" id="Phobius"/>
    </source>
</evidence>
<evidence type="ECO:0000313" key="11">
    <source>
        <dbReference type="EMBL" id="KZT61473.1"/>
    </source>
</evidence>
<evidence type="ECO:0000256" key="2">
    <source>
        <dbReference type="ARBA" id="ARBA00005179"/>
    </source>
</evidence>
<dbReference type="SUPFAM" id="SSF48264">
    <property type="entry name" value="Cytochrome P450"/>
    <property type="match status" value="1"/>
</dbReference>
<dbReference type="InterPro" id="IPR002403">
    <property type="entry name" value="Cyt_P450_E_grp-IV"/>
</dbReference>
<protein>
    <submittedName>
        <fullName evidence="11">Cytochrome P450</fullName>
    </submittedName>
</protein>
<sequence length="558" mass="62487">MPALADLHLQLPSRLSLSREAYVLALALLSVYLLRGVWLFLQRFRSPLRHLRGPERESLVWGNLKSLIKDDTITERWAERYGATYRMPAIFAKWRLNTIDPRAVAHILSHTETYSKPDHIRVMLGGVLGEGLLIAEGEVHKRQRRIMNPSFSPGQIREVTPIFFETGAQLRDVLNSILSKSPSPDGVEIDVYSWVGRAALDIIGQAGFGYHFNALYDESNELFRAFHAMFEAMGQAQVIGLLRNRFRILRLITTKRDKIMKASLNTTNRIGMELVRAKKAAVQQEMRLSSSKAEEGVEKSKIVGRDLLSALIRANMAADLSPAHRMSDEEVLAQISTFIVAGHETTAAGLTWTLYSLAQNPAVQDKLRAELSLVEDEAPNMDDLNALPYLDMVVKEALRFHSPVHGSLRQVQHHDTIPLSHPVVDAYGKTHDTVRVQAGDFVGIEIMVMNRSKALWGEDAGEFRPERWAEELGGANEIPGIYAHTLTFIGGPRACIGYRFSIIETKALLFTLIREFQFAAVPGKVIKNKNVIVARPYVDGELDTGFHLPMIVSRVSKA</sequence>
<comment type="cofactor">
    <cofactor evidence="1 9">
        <name>heme</name>
        <dbReference type="ChEBI" id="CHEBI:30413"/>
    </cofactor>
</comment>
<evidence type="ECO:0000256" key="6">
    <source>
        <dbReference type="ARBA" id="ARBA00023002"/>
    </source>
</evidence>
<evidence type="ECO:0000256" key="9">
    <source>
        <dbReference type="PIRSR" id="PIRSR602403-1"/>
    </source>
</evidence>
<dbReference type="InParanoid" id="A0A165J7F0"/>
<comment type="pathway">
    <text evidence="2">Secondary metabolite biosynthesis.</text>
</comment>
<evidence type="ECO:0000256" key="4">
    <source>
        <dbReference type="ARBA" id="ARBA00022617"/>
    </source>
</evidence>
<evidence type="ECO:0000313" key="12">
    <source>
        <dbReference type="Proteomes" id="UP000076842"/>
    </source>
</evidence>
<dbReference type="GO" id="GO:0005506">
    <property type="term" value="F:iron ion binding"/>
    <property type="evidence" value="ECO:0007669"/>
    <property type="project" value="InterPro"/>
</dbReference>
<evidence type="ECO:0000256" key="3">
    <source>
        <dbReference type="ARBA" id="ARBA00010617"/>
    </source>
</evidence>
<dbReference type="GO" id="GO:0016705">
    <property type="term" value="F:oxidoreductase activity, acting on paired donors, with incorporation or reduction of molecular oxygen"/>
    <property type="evidence" value="ECO:0007669"/>
    <property type="project" value="InterPro"/>
</dbReference>
<keyword evidence="10" id="KW-0472">Membrane</keyword>
<dbReference type="OrthoDB" id="1470350at2759"/>
<dbReference type="InterPro" id="IPR001128">
    <property type="entry name" value="Cyt_P450"/>
</dbReference>
<dbReference type="Proteomes" id="UP000076842">
    <property type="component" value="Unassembled WGS sequence"/>
</dbReference>
<evidence type="ECO:0000256" key="5">
    <source>
        <dbReference type="ARBA" id="ARBA00022723"/>
    </source>
</evidence>
<evidence type="ECO:0000256" key="7">
    <source>
        <dbReference type="ARBA" id="ARBA00023004"/>
    </source>
</evidence>
<dbReference type="InterPro" id="IPR036396">
    <property type="entry name" value="Cyt_P450_sf"/>
</dbReference>
<dbReference type="Pfam" id="PF00067">
    <property type="entry name" value="p450"/>
    <property type="match status" value="1"/>
</dbReference>
<keyword evidence="10" id="KW-1133">Transmembrane helix</keyword>
<feature type="transmembrane region" description="Helical" evidence="10">
    <location>
        <begin position="21"/>
        <end position="41"/>
    </location>
</feature>
<keyword evidence="5 9" id="KW-0479">Metal-binding</keyword>
<keyword evidence="6" id="KW-0560">Oxidoreductase</keyword>
<dbReference type="STRING" id="1353952.A0A165J7F0"/>
<keyword evidence="8" id="KW-0503">Monooxygenase</keyword>
<dbReference type="AlphaFoldDB" id="A0A165J7F0"/>
<keyword evidence="7 9" id="KW-0408">Iron</keyword>
<dbReference type="PRINTS" id="PR00385">
    <property type="entry name" value="P450"/>
</dbReference>
<dbReference type="Gene3D" id="1.10.630.10">
    <property type="entry name" value="Cytochrome P450"/>
    <property type="match status" value="1"/>
</dbReference>
<keyword evidence="4 9" id="KW-0349">Heme</keyword>
<dbReference type="EMBL" id="KV423923">
    <property type="protein sequence ID" value="KZT61473.1"/>
    <property type="molecule type" value="Genomic_DNA"/>
</dbReference>
<gene>
    <name evidence="11" type="ORF">CALCODRAFT_491296</name>
</gene>
<comment type="similarity">
    <text evidence="3">Belongs to the cytochrome P450 family.</text>
</comment>
<dbReference type="PANTHER" id="PTHR24305">
    <property type="entry name" value="CYTOCHROME P450"/>
    <property type="match status" value="1"/>
</dbReference>
<dbReference type="GO" id="GO:0020037">
    <property type="term" value="F:heme binding"/>
    <property type="evidence" value="ECO:0007669"/>
    <property type="project" value="InterPro"/>
</dbReference>
<dbReference type="PANTHER" id="PTHR24305:SF166">
    <property type="entry name" value="CYTOCHROME P450 12A4, MITOCHONDRIAL-RELATED"/>
    <property type="match status" value="1"/>
</dbReference>
<dbReference type="InterPro" id="IPR050121">
    <property type="entry name" value="Cytochrome_P450_monoxygenase"/>
</dbReference>
<feature type="binding site" description="axial binding residue" evidence="9">
    <location>
        <position position="495"/>
    </location>
    <ligand>
        <name>heme</name>
        <dbReference type="ChEBI" id="CHEBI:30413"/>
    </ligand>
    <ligandPart>
        <name>Fe</name>
        <dbReference type="ChEBI" id="CHEBI:18248"/>
    </ligandPart>
</feature>
<proteinExistence type="inferred from homology"/>